<evidence type="ECO:0000256" key="1">
    <source>
        <dbReference type="ARBA" id="ARBA00004123"/>
    </source>
</evidence>
<keyword evidence="10" id="KW-1185">Reference proteome</keyword>
<dbReference type="PANTHER" id="PTHR24329:SF543">
    <property type="entry name" value="FI01017P-RELATED"/>
    <property type="match status" value="1"/>
</dbReference>
<dbReference type="InterPro" id="IPR009057">
    <property type="entry name" value="Homeodomain-like_sf"/>
</dbReference>
<comment type="subcellular location">
    <subcellularLocation>
        <location evidence="1 5 6">Nucleus</location>
    </subcellularLocation>
</comment>
<evidence type="ECO:0000256" key="3">
    <source>
        <dbReference type="ARBA" id="ARBA00023155"/>
    </source>
</evidence>
<feature type="compositionally biased region" description="Low complexity" evidence="7">
    <location>
        <begin position="237"/>
        <end position="253"/>
    </location>
</feature>
<gene>
    <name evidence="9" type="ORF">CINCED_3A024924</name>
</gene>
<sequence length="374" mass="40606">MDYSYLNQANFDGLTGTSAASNMDHAAMGYGDLAACGQMTHAAYRFGPTASMAARSYNTAMGHHLSAAAAAAAAVSGNGHNGSTATSVAAAARGHHHGHHQDHHPGRPTMFSTAMNLPGGLAAYKSLPYTTHDSILTEKRKQRRIRTTFTSAQLKELERAFQETHYPDIYTREEIAKHIELTEARVQVWFQNRRAKFRKQERLAQQKSSQSSSSSTVDTTNIKTEPKQCGQSKDVKPGTPSTPGSISSNNGSTDMKSVNGSGIKMSEQSEGVNNNKWLLGQDERRRRAQSQSPSSPPFAVASPAVLSPSVQPAGCRRSGRLPARFRHAQGNRRRRGHRADRLQSRAVLSARRPTIAARNATTTCVRTVRTATVV</sequence>
<name>A0A5E4MZ76_9HEMI</name>
<dbReference type="EMBL" id="CABPRJ010001437">
    <property type="protein sequence ID" value="VVC36824.1"/>
    <property type="molecule type" value="Genomic_DNA"/>
</dbReference>
<feature type="domain" description="Homeobox" evidence="8">
    <location>
        <begin position="140"/>
        <end position="200"/>
    </location>
</feature>
<evidence type="ECO:0000256" key="7">
    <source>
        <dbReference type="SAM" id="MobiDB-lite"/>
    </source>
</evidence>
<organism evidence="9 10">
    <name type="scientific">Cinara cedri</name>
    <dbReference type="NCBI Taxonomy" id="506608"/>
    <lineage>
        <taxon>Eukaryota</taxon>
        <taxon>Metazoa</taxon>
        <taxon>Ecdysozoa</taxon>
        <taxon>Arthropoda</taxon>
        <taxon>Hexapoda</taxon>
        <taxon>Insecta</taxon>
        <taxon>Pterygota</taxon>
        <taxon>Neoptera</taxon>
        <taxon>Paraneoptera</taxon>
        <taxon>Hemiptera</taxon>
        <taxon>Sternorrhyncha</taxon>
        <taxon>Aphidomorpha</taxon>
        <taxon>Aphidoidea</taxon>
        <taxon>Aphididae</taxon>
        <taxon>Lachninae</taxon>
        <taxon>Cinara</taxon>
    </lineage>
</organism>
<dbReference type="FunFam" id="1.10.10.60:FF:000182">
    <property type="entry name" value="Paired like homeobox 2B"/>
    <property type="match status" value="1"/>
</dbReference>
<evidence type="ECO:0000256" key="2">
    <source>
        <dbReference type="ARBA" id="ARBA00023125"/>
    </source>
</evidence>
<reference evidence="9 10" key="1">
    <citation type="submission" date="2019-08" db="EMBL/GenBank/DDBJ databases">
        <authorList>
            <person name="Alioto T."/>
            <person name="Alioto T."/>
            <person name="Gomez Garrido J."/>
        </authorList>
    </citation>
    <scope>NUCLEOTIDE SEQUENCE [LARGE SCALE GENOMIC DNA]</scope>
</reference>
<evidence type="ECO:0000256" key="5">
    <source>
        <dbReference type="PROSITE-ProRule" id="PRU00108"/>
    </source>
</evidence>
<feature type="compositionally biased region" description="Low complexity" evidence="7">
    <location>
        <begin position="289"/>
        <end position="313"/>
    </location>
</feature>
<dbReference type="Pfam" id="PF00046">
    <property type="entry name" value="Homeodomain"/>
    <property type="match status" value="1"/>
</dbReference>
<dbReference type="CDD" id="cd00086">
    <property type="entry name" value="homeodomain"/>
    <property type="match status" value="1"/>
</dbReference>
<accession>A0A5E4MZ76</accession>
<dbReference type="InterPro" id="IPR001356">
    <property type="entry name" value="HD"/>
</dbReference>
<evidence type="ECO:0000313" key="10">
    <source>
        <dbReference type="Proteomes" id="UP000325440"/>
    </source>
</evidence>
<dbReference type="SUPFAM" id="SSF46689">
    <property type="entry name" value="Homeodomain-like"/>
    <property type="match status" value="1"/>
</dbReference>
<dbReference type="OrthoDB" id="6159439at2759"/>
<evidence type="ECO:0000256" key="4">
    <source>
        <dbReference type="ARBA" id="ARBA00023242"/>
    </source>
</evidence>
<evidence type="ECO:0000256" key="6">
    <source>
        <dbReference type="RuleBase" id="RU000682"/>
    </source>
</evidence>
<keyword evidence="3 5" id="KW-0371">Homeobox</keyword>
<dbReference type="Proteomes" id="UP000325440">
    <property type="component" value="Unassembled WGS sequence"/>
</dbReference>
<dbReference type="GO" id="GO:0000977">
    <property type="term" value="F:RNA polymerase II transcription regulatory region sequence-specific DNA binding"/>
    <property type="evidence" value="ECO:0007669"/>
    <property type="project" value="TreeGrafter"/>
</dbReference>
<feature type="compositionally biased region" description="Polar residues" evidence="7">
    <location>
        <begin position="254"/>
        <end position="276"/>
    </location>
</feature>
<evidence type="ECO:0000259" key="8">
    <source>
        <dbReference type="PROSITE" id="PS50071"/>
    </source>
</evidence>
<feature type="region of interest" description="Disordered" evidence="7">
    <location>
        <begin position="200"/>
        <end position="341"/>
    </location>
</feature>
<dbReference type="AlphaFoldDB" id="A0A5E4MZ76"/>
<feature type="DNA-binding region" description="Homeobox" evidence="5">
    <location>
        <begin position="142"/>
        <end position="201"/>
    </location>
</feature>
<dbReference type="InterPro" id="IPR017970">
    <property type="entry name" value="Homeobox_CS"/>
</dbReference>
<dbReference type="PROSITE" id="PS50071">
    <property type="entry name" value="HOMEOBOX_2"/>
    <property type="match status" value="1"/>
</dbReference>
<keyword evidence="2 5" id="KW-0238">DNA-binding</keyword>
<keyword evidence="4 5" id="KW-0539">Nucleus</keyword>
<dbReference type="GO" id="GO:0005634">
    <property type="term" value="C:nucleus"/>
    <property type="evidence" value="ECO:0007669"/>
    <property type="project" value="UniProtKB-SubCell"/>
</dbReference>
<dbReference type="InterPro" id="IPR050649">
    <property type="entry name" value="Paired_Homeobox_TFs"/>
</dbReference>
<feature type="compositionally biased region" description="Basic residues" evidence="7">
    <location>
        <begin position="317"/>
        <end position="338"/>
    </location>
</feature>
<feature type="compositionally biased region" description="Low complexity" evidence="7">
    <location>
        <begin position="205"/>
        <end position="215"/>
    </location>
</feature>
<proteinExistence type="predicted"/>
<evidence type="ECO:0000313" key="9">
    <source>
        <dbReference type="EMBL" id="VVC36824.1"/>
    </source>
</evidence>
<dbReference type="GO" id="GO:0000981">
    <property type="term" value="F:DNA-binding transcription factor activity, RNA polymerase II-specific"/>
    <property type="evidence" value="ECO:0007669"/>
    <property type="project" value="InterPro"/>
</dbReference>
<dbReference type="PROSITE" id="PS00027">
    <property type="entry name" value="HOMEOBOX_1"/>
    <property type="match status" value="1"/>
</dbReference>
<dbReference type="PANTHER" id="PTHR24329">
    <property type="entry name" value="HOMEOBOX PROTEIN ARISTALESS"/>
    <property type="match status" value="1"/>
</dbReference>
<dbReference type="Gene3D" id="1.10.10.60">
    <property type="entry name" value="Homeodomain-like"/>
    <property type="match status" value="1"/>
</dbReference>
<protein>
    <submittedName>
        <fullName evidence="9">Homeobox domain,Homeobox domain-like,Homeobox, conserved site</fullName>
    </submittedName>
</protein>
<dbReference type="SMART" id="SM00389">
    <property type="entry name" value="HOX"/>
    <property type="match status" value="1"/>
</dbReference>